<keyword evidence="1" id="KW-0040">ANK repeat</keyword>
<dbReference type="PANTHER" id="PTHR24148">
    <property type="entry name" value="ANKYRIN REPEAT DOMAIN-CONTAINING PROTEIN 39 HOMOLOG-RELATED"/>
    <property type="match status" value="1"/>
</dbReference>
<dbReference type="Pfam" id="PF12796">
    <property type="entry name" value="Ank_2"/>
    <property type="match status" value="1"/>
</dbReference>
<dbReference type="PANTHER" id="PTHR24148:SF78">
    <property type="entry name" value="HETEROKARYON INCOMPATIBILITY DOMAIN-CONTAINING PROTEIN"/>
    <property type="match status" value="1"/>
</dbReference>
<feature type="domain" description="Heterokaryon incompatibility" evidence="2">
    <location>
        <begin position="7"/>
        <end position="129"/>
    </location>
</feature>
<reference evidence="3" key="2">
    <citation type="submission" date="2023-05" db="EMBL/GenBank/DDBJ databases">
        <authorList>
            <consortium name="Lawrence Berkeley National Laboratory"/>
            <person name="Steindorff A."/>
            <person name="Hensen N."/>
            <person name="Bonometti L."/>
            <person name="Westerberg I."/>
            <person name="Brannstrom I.O."/>
            <person name="Guillou S."/>
            <person name="Cros-Aarteil S."/>
            <person name="Calhoun S."/>
            <person name="Haridas S."/>
            <person name="Kuo A."/>
            <person name="Mondo S."/>
            <person name="Pangilinan J."/>
            <person name="Riley R."/>
            <person name="Labutti K."/>
            <person name="Andreopoulos B."/>
            <person name="Lipzen A."/>
            <person name="Chen C."/>
            <person name="Yanf M."/>
            <person name="Daum C."/>
            <person name="Ng V."/>
            <person name="Clum A."/>
            <person name="Ohm R."/>
            <person name="Martin F."/>
            <person name="Silar P."/>
            <person name="Natvig D."/>
            <person name="Lalanne C."/>
            <person name="Gautier V."/>
            <person name="Ament-Velasquez S.L."/>
            <person name="Kruys A."/>
            <person name="Hutchinson M.I."/>
            <person name="Powell A.J."/>
            <person name="Barry K."/>
            <person name="Miller A.N."/>
            <person name="Grigoriev I.V."/>
            <person name="Debuchy R."/>
            <person name="Gladieux P."/>
            <person name="Thoren M.H."/>
            <person name="Johannesson H."/>
        </authorList>
    </citation>
    <scope>NUCLEOTIDE SEQUENCE</scope>
    <source>
        <strain evidence="3">CBS 990.96</strain>
    </source>
</reference>
<comment type="caution">
    <text evidence="3">The sequence shown here is derived from an EMBL/GenBank/DDBJ whole genome shotgun (WGS) entry which is preliminary data.</text>
</comment>
<gene>
    <name evidence="3" type="ORF">QBC38DRAFT_451240</name>
</gene>
<reference evidence="3" key="1">
    <citation type="journal article" date="2023" name="Mol. Phylogenet. Evol.">
        <title>Genome-scale phylogeny and comparative genomics of the fungal order Sordariales.</title>
        <authorList>
            <person name="Hensen N."/>
            <person name="Bonometti L."/>
            <person name="Westerberg I."/>
            <person name="Brannstrom I.O."/>
            <person name="Guillou S."/>
            <person name="Cros-Aarteil S."/>
            <person name="Calhoun S."/>
            <person name="Haridas S."/>
            <person name="Kuo A."/>
            <person name="Mondo S."/>
            <person name="Pangilinan J."/>
            <person name="Riley R."/>
            <person name="LaButti K."/>
            <person name="Andreopoulos B."/>
            <person name="Lipzen A."/>
            <person name="Chen C."/>
            <person name="Yan M."/>
            <person name="Daum C."/>
            <person name="Ng V."/>
            <person name="Clum A."/>
            <person name="Steindorff A."/>
            <person name="Ohm R.A."/>
            <person name="Martin F."/>
            <person name="Silar P."/>
            <person name="Natvig D.O."/>
            <person name="Lalanne C."/>
            <person name="Gautier V."/>
            <person name="Ament-Velasquez S.L."/>
            <person name="Kruys A."/>
            <person name="Hutchinson M.I."/>
            <person name="Powell A.J."/>
            <person name="Barry K."/>
            <person name="Miller A.N."/>
            <person name="Grigoriev I.V."/>
            <person name="Debuchy R."/>
            <person name="Gladieux P."/>
            <person name="Hiltunen Thoren M."/>
            <person name="Johannesson H."/>
        </authorList>
    </citation>
    <scope>NUCLEOTIDE SEQUENCE</scope>
    <source>
        <strain evidence="3">CBS 990.96</strain>
    </source>
</reference>
<dbReference type="SUPFAM" id="SSF48403">
    <property type="entry name" value="Ankyrin repeat"/>
    <property type="match status" value="1"/>
</dbReference>
<dbReference type="InterPro" id="IPR036770">
    <property type="entry name" value="Ankyrin_rpt-contain_sf"/>
</dbReference>
<evidence type="ECO:0000256" key="1">
    <source>
        <dbReference type="PROSITE-ProRule" id="PRU00023"/>
    </source>
</evidence>
<keyword evidence="4" id="KW-1185">Reference proteome</keyword>
<dbReference type="InterPro" id="IPR002110">
    <property type="entry name" value="Ankyrin_rpt"/>
</dbReference>
<dbReference type="PROSITE" id="PS50088">
    <property type="entry name" value="ANK_REPEAT"/>
    <property type="match status" value="1"/>
</dbReference>
<accession>A0AAN7BY97</accession>
<dbReference type="Proteomes" id="UP001301958">
    <property type="component" value="Unassembled WGS sequence"/>
</dbReference>
<dbReference type="EMBL" id="MU865292">
    <property type="protein sequence ID" value="KAK4231611.1"/>
    <property type="molecule type" value="Genomic_DNA"/>
</dbReference>
<dbReference type="AlphaFoldDB" id="A0AAN7BY97"/>
<dbReference type="Pfam" id="PF06985">
    <property type="entry name" value="HET"/>
    <property type="match status" value="1"/>
</dbReference>
<name>A0AAN7BY97_9PEZI</name>
<dbReference type="PROSITE" id="PS50297">
    <property type="entry name" value="ANK_REP_REGION"/>
    <property type="match status" value="1"/>
</dbReference>
<proteinExistence type="predicted"/>
<dbReference type="SMART" id="SM00248">
    <property type="entry name" value="ANK"/>
    <property type="match status" value="5"/>
</dbReference>
<dbReference type="InterPro" id="IPR052895">
    <property type="entry name" value="HetReg/Transcr_Mod"/>
</dbReference>
<dbReference type="Pfam" id="PF00023">
    <property type="entry name" value="Ank"/>
    <property type="match status" value="1"/>
</dbReference>
<dbReference type="InterPro" id="IPR010730">
    <property type="entry name" value="HET"/>
</dbReference>
<evidence type="ECO:0000259" key="2">
    <source>
        <dbReference type="Pfam" id="PF06985"/>
    </source>
</evidence>
<dbReference type="Gene3D" id="1.25.40.20">
    <property type="entry name" value="Ankyrin repeat-containing domain"/>
    <property type="match status" value="1"/>
</dbReference>
<sequence length="797" mass="89147">MSPQDNPKVISVNDRWQLAVGQNLDAALMHLRDRDAERNLWIYTICINQSLNPAALDERSQQVQSMAKIYALATRVLVWLAGSADESDQALDEILKAAESSKKPAVCNQAAILALLGRSWFRRSWVLQEVAAARQILIKCGAIDGDGYVFCLGLNAFDHLSLPASIYPVAFLIRGAIFRSRRLTPTMNQQEGRFSLKIRPLGKLFDMYYTREAIHLRDKAYALLGMCSDDSSTLRLSANYQIPWEQVFQQLIRSIVPDQVSVDTRAADDHAAVLKCRGYFLERITSVNRDSTCQDRQQVEIAWKNFRRAKYFLQVSVSPLEPGDLIFLMEGAANPTVIKLKTTKHWQPCFWLVKMISVPIPKVEFEALIQQEASGLRSDCTLVWRLDASRHGLTDEQLTNEERIKRLDHGGLAFKDARNFNKALWYQGKTPNVLQQLAKGIFDSGNLALDFQPESAMKDLESVLRAVDEGSAAVKELNSMIELFAEENGIEAFIYLAAFKGYCELLNFVFTTFGVQFESESELRVVDYDGGEDSIEDTLLHFAARRGHPGIVRLILSHDKANPGVETEQDNTAMHTAASTGRAKVVKALLDDGRINPNAENHYGQTALHIAAGSKKRKHTAVVKVLADSDMVDINITDNDGLLPLLYAVNNETEAAMVLLATGKVDTRRDDVYWAVVVALLLEMGDISLFKRLFDAGTLGLQPPVNRNASMPTLLHLAAADGNAGIVELVLDYGGQRYIHARTMWRWDLDSDEKNQYLLTPLKVAEKQGHRDVAKMLRFWVGVIEPPRIQGVSTMIA</sequence>
<evidence type="ECO:0000313" key="4">
    <source>
        <dbReference type="Proteomes" id="UP001301958"/>
    </source>
</evidence>
<feature type="repeat" description="ANK" evidence="1">
    <location>
        <begin position="569"/>
        <end position="593"/>
    </location>
</feature>
<organism evidence="3 4">
    <name type="scientific">Podospora fimiseda</name>
    <dbReference type="NCBI Taxonomy" id="252190"/>
    <lineage>
        <taxon>Eukaryota</taxon>
        <taxon>Fungi</taxon>
        <taxon>Dikarya</taxon>
        <taxon>Ascomycota</taxon>
        <taxon>Pezizomycotina</taxon>
        <taxon>Sordariomycetes</taxon>
        <taxon>Sordariomycetidae</taxon>
        <taxon>Sordariales</taxon>
        <taxon>Podosporaceae</taxon>
        <taxon>Podospora</taxon>
    </lineage>
</organism>
<protein>
    <submittedName>
        <fullName evidence="3">Ankyrin repeat-containing domain protein</fullName>
    </submittedName>
</protein>
<evidence type="ECO:0000313" key="3">
    <source>
        <dbReference type="EMBL" id="KAK4231611.1"/>
    </source>
</evidence>